<evidence type="ECO:0000313" key="1">
    <source>
        <dbReference type="EMBL" id="KIM30265.1"/>
    </source>
</evidence>
<dbReference type="HOGENOM" id="CLU_2211602_0_0_1"/>
<dbReference type="AlphaFoldDB" id="A0A0C3B0H4"/>
<reference evidence="2" key="2">
    <citation type="submission" date="2015-01" db="EMBL/GenBank/DDBJ databases">
        <title>Evolutionary Origins and Diversification of the Mycorrhizal Mutualists.</title>
        <authorList>
            <consortium name="DOE Joint Genome Institute"/>
            <consortium name="Mycorrhizal Genomics Consortium"/>
            <person name="Kohler A."/>
            <person name="Kuo A."/>
            <person name="Nagy L.G."/>
            <person name="Floudas D."/>
            <person name="Copeland A."/>
            <person name="Barry K.W."/>
            <person name="Cichocki N."/>
            <person name="Veneault-Fourrey C."/>
            <person name="LaButti K."/>
            <person name="Lindquist E.A."/>
            <person name="Lipzen A."/>
            <person name="Lundell T."/>
            <person name="Morin E."/>
            <person name="Murat C."/>
            <person name="Riley R."/>
            <person name="Ohm R."/>
            <person name="Sun H."/>
            <person name="Tunlid A."/>
            <person name="Henrissat B."/>
            <person name="Grigoriev I.V."/>
            <person name="Hibbett D.S."/>
            <person name="Martin F."/>
        </authorList>
    </citation>
    <scope>NUCLEOTIDE SEQUENCE [LARGE SCALE GENOMIC DNA]</scope>
    <source>
        <strain evidence="2">MAFF 305830</strain>
    </source>
</reference>
<sequence>MADQGIKCAFCASCICATLQTLTETARHAKTIRKSRMHKPMSGFQMWPRLEMRFPVRSKVKQILENNLHRPSPSLTRRLGSPVAPGKLKSRKFSSLDEVLDFEWAFR</sequence>
<protein>
    <submittedName>
        <fullName evidence="1">Uncharacterized protein</fullName>
    </submittedName>
</protein>
<dbReference type="Proteomes" id="UP000054097">
    <property type="component" value="Unassembled WGS sequence"/>
</dbReference>
<dbReference type="EMBL" id="KN824285">
    <property type="protein sequence ID" value="KIM30265.1"/>
    <property type="molecule type" value="Genomic_DNA"/>
</dbReference>
<reference evidence="1 2" key="1">
    <citation type="submission" date="2014-04" db="EMBL/GenBank/DDBJ databases">
        <authorList>
            <consortium name="DOE Joint Genome Institute"/>
            <person name="Kuo A."/>
            <person name="Zuccaro A."/>
            <person name="Kohler A."/>
            <person name="Nagy L.G."/>
            <person name="Floudas D."/>
            <person name="Copeland A."/>
            <person name="Barry K.W."/>
            <person name="Cichocki N."/>
            <person name="Veneault-Fourrey C."/>
            <person name="LaButti K."/>
            <person name="Lindquist E.A."/>
            <person name="Lipzen A."/>
            <person name="Lundell T."/>
            <person name="Morin E."/>
            <person name="Murat C."/>
            <person name="Sun H."/>
            <person name="Tunlid A."/>
            <person name="Henrissat B."/>
            <person name="Grigoriev I.V."/>
            <person name="Hibbett D.S."/>
            <person name="Martin F."/>
            <person name="Nordberg H.P."/>
            <person name="Cantor M.N."/>
            <person name="Hua S.X."/>
        </authorList>
    </citation>
    <scope>NUCLEOTIDE SEQUENCE [LARGE SCALE GENOMIC DNA]</scope>
    <source>
        <strain evidence="1 2">MAFF 305830</strain>
    </source>
</reference>
<proteinExistence type="predicted"/>
<keyword evidence="2" id="KW-1185">Reference proteome</keyword>
<name>A0A0C3B0H4_SERVB</name>
<accession>A0A0C3B0H4</accession>
<evidence type="ECO:0000313" key="2">
    <source>
        <dbReference type="Proteomes" id="UP000054097"/>
    </source>
</evidence>
<gene>
    <name evidence="1" type="ORF">M408DRAFT_296133</name>
</gene>
<organism evidence="1 2">
    <name type="scientific">Serendipita vermifera MAFF 305830</name>
    <dbReference type="NCBI Taxonomy" id="933852"/>
    <lineage>
        <taxon>Eukaryota</taxon>
        <taxon>Fungi</taxon>
        <taxon>Dikarya</taxon>
        <taxon>Basidiomycota</taxon>
        <taxon>Agaricomycotina</taxon>
        <taxon>Agaricomycetes</taxon>
        <taxon>Sebacinales</taxon>
        <taxon>Serendipitaceae</taxon>
        <taxon>Serendipita</taxon>
    </lineage>
</organism>